<dbReference type="RefSeq" id="WP_193925072.1">
    <property type="nucleotide sequence ID" value="NZ_JADEWL010000172.1"/>
</dbReference>
<evidence type="ECO:0000313" key="2">
    <source>
        <dbReference type="EMBL" id="MBE9216488.1"/>
    </source>
</evidence>
<dbReference type="EMBL" id="JADEWL010000172">
    <property type="protein sequence ID" value="MBE9216488.1"/>
    <property type="molecule type" value="Genomic_DNA"/>
</dbReference>
<evidence type="ECO:0000256" key="1">
    <source>
        <dbReference type="SAM" id="Coils"/>
    </source>
</evidence>
<dbReference type="Proteomes" id="UP000620559">
    <property type="component" value="Unassembled WGS sequence"/>
</dbReference>
<evidence type="ECO:0000313" key="3">
    <source>
        <dbReference type="Proteomes" id="UP000620559"/>
    </source>
</evidence>
<keyword evidence="3" id="KW-1185">Reference proteome</keyword>
<organism evidence="2 3">
    <name type="scientific">Plectonema cf. radiosum LEGE 06105</name>
    <dbReference type="NCBI Taxonomy" id="945769"/>
    <lineage>
        <taxon>Bacteria</taxon>
        <taxon>Bacillati</taxon>
        <taxon>Cyanobacteriota</taxon>
        <taxon>Cyanophyceae</taxon>
        <taxon>Oscillatoriophycideae</taxon>
        <taxon>Oscillatoriales</taxon>
        <taxon>Microcoleaceae</taxon>
        <taxon>Plectonema</taxon>
    </lineage>
</organism>
<keyword evidence="1" id="KW-0175">Coiled coil</keyword>
<reference evidence="2" key="1">
    <citation type="submission" date="2020-10" db="EMBL/GenBank/DDBJ databases">
        <authorList>
            <person name="Castelo-Branco R."/>
            <person name="Eusebio N."/>
            <person name="Adriana R."/>
            <person name="Vieira A."/>
            <person name="Brugerolle De Fraissinette N."/>
            <person name="Rezende De Castro R."/>
            <person name="Schneider M.P."/>
            <person name="Vasconcelos V."/>
            <person name="Leao P.N."/>
        </authorList>
    </citation>
    <scope>NUCLEOTIDE SEQUENCE</scope>
    <source>
        <strain evidence="2">LEGE 06105</strain>
    </source>
</reference>
<dbReference type="AlphaFoldDB" id="A0A8J7FHQ1"/>
<feature type="coiled-coil region" evidence="1">
    <location>
        <begin position="15"/>
        <end position="42"/>
    </location>
</feature>
<accession>A0A8J7FHQ1</accession>
<sequence>MTAQPLQPTQNSEGLMINMDKIKQLKEEIDQHMEEAIKNSNLPDFFARKGLIEKTLRIEVMLDLNQIRNTDYIKEQELKDALREIPGKELSIRCCYPCSIGWCRC</sequence>
<name>A0A8J7FHQ1_9CYAN</name>
<comment type="caution">
    <text evidence="2">The sequence shown here is derived from an EMBL/GenBank/DDBJ whole genome shotgun (WGS) entry which is preliminary data.</text>
</comment>
<gene>
    <name evidence="2" type="ORF">IQ247_28155</name>
</gene>
<protein>
    <submittedName>
        <fullName evidence="2">Uncharacterized protein</fullName>
    </submittedName>
</protein>
<proteinExistence type="predicted"/>